<gene>
    <name evidence="2" type="ORF">SELO1098_LOCUS1883</name>
</gene>
<feature type="transmembrane region" description="Helical" evidence="1">
    <location>
        <begin position="64"/>
        <end position="85"/>
    </location>
</feature>
<feature type="transmembrane region" description="Helical" evidence="1">
    <location>
        <begin position="97"/>
        <end position="119"/>
    </location>
</feature>
<keyword evidence="1" id="KW-0812">Transmembrane</keyword>
<evidence type="ECO:0000256" key="1">
    <source>
        <dbReference type="SAM" id="Phobius"/>
    </source>
</evidence>
<dbReference type="EMBL" id="HBIC01003520">
    <property type="protein sequence ID" value="CAE0273057.1"/>
    <property type="molecule type" value="Transcribed_RNA"/>
</dbReference>
<keyword evidence="1" id="KW-0472">Membrane</keyword>
<dbReference type="AlphaFoldDB" id="A0A7S3GPY5"/>
<name>A0A7S3GPY5_9STRA</name>
<organism evidence="2">
    <name type="scientific">Spumella elongata</name>
    <dbReference type="NCBI Taxonomy" id="89044"/>
    <lineage>
        <taxon>Eukaryota</taxon>
        <taxon>Sar</taxon>
        <taxon>Stramenopiles</taxon>
        <taxon>Ochrophyta</taxon>
        <taxon>Chrysophyceae</taxon>
        <taxon>Chromulinales</taxon>
        <taxon>Chromulinaceae</taxon>
        <taxon>Spumella</taxon>
    </lineage>
</organism>
<reference evidence="2" key="1">
    <citation type="submission" date="2021-01" db="EMBL/GenBank/DDBJ databases">
        <authorList>
            <person name="Corre E."/>
            <person name="Pelletier E."/>
            <person name="Niang G."/>
            <person name="Scheremetjew M."/>
            <person name="Finn R."/>
            <person name="Kale V."/>
            <person name="Holt S."/>
            <person name="Cochrane G."/>
            <person name="Meng A."/>
            <person name="Brown T."/>
            <person name="Cohen L."/>
        </authorList>
    </citation>
    <scope>NUCLEOTIDE SEQUENCE</scope>
    <source>
        <strain evidence="2">CCAP 955/1</strain>
    </source>
</reference>
<accession>A0A7S3GPY5</accession>
<proteinExistence type="predicted"/>
<evidence type="ECO:0000313" key="2">
    <source>
        <dbReference type="EMBL" id="CAE0273057.1"/>
    </source>
</evidence>
<sequence>MLVVRTLSRRTNVCRVKSPTLSHMLVFRAEFSVDQKPVGEDKPEKKGRIFDAAYFQELFTNNRIPIMAAGSVATVVGVSNALYAIGDNLLNLTSSSALYYGFSVGSAATVCAAVGVYFVERSFRIEPEAAVALTMAQVRKNHDLMKILGSKVTPSEVKTYAHSSSGFGVIGVVPKLFHPKIQIAFSLVGGTSPALVSAVFHQEGLFGKKCDYVGVNWTSPAGANMNLTLVGDDAKFTMKPAFKEHASKLVATRNSKL</sequence>
<keyword evidence="1" id="KW-1133">Transmembrane helix</keyword>
<protein>
    <submittedName>
        <fullName evidence="2">Uncharacterized protein</fullName>
    </submittedName>
</protein>